<dbReference type="AlphaFoldDB" id="A0A1E3BBQ4"/>
<dbReference type="VEuPathDB" id="FungiDB:SI65_06604"/>
<organism evidence="2 3">
    <name type="scientific">Aspergillus cristatus</name>
    <name type="common">Chinese Fuzhuan brick tea-fermentation fungus</name>
    <name type="synonym">Eurotium cristatum</name>
    <dbReference type="NCBI Taxonomy" id="573508"/>
    <lineage>
        <taxon>Eukaryota</taxon>
        <taxon>Fungi</taxon>
        <taxon>Dikarya</taxon>
        <taxon>Ascomycota</taxon>
        <taxon>Pezizomycotina</taxon>
        <taxon>Eurotiomycetes</taxon>
        <taxon>Eurotiomycetidae</taxon>
        <taxon>Eurotiales</taxon>
        <taxon>Aspergillaceae</taxon>
        <taxon>Aspergillus</taxon>
        <taxon>Aspergillus subgen. Aspergillus</taxon>
    </lineage>
</organism>
<keyword evidence="3" id="KW-1185">Reference proteome</keyword>
<dbReference type="OrthoDB" id="10542558at2759"/>
<accession>A0A1E3BBQ4</accession>
<dbReference type="Proteomes" id="UP000094569">
    <property type="component" value="Unassembled WGS sequence"/>
</dbReference>
<comment type="caution">
    <text evidence="2">The sequence shown here is derived from an EMBL/GenBank/DDBJ whole genome shotgun (WGS) entry which is preliminary data.</text>
</comment>
<gene>
    <name evidence="2" type="ORF">SI65_06604</name>
</gene>
<protein>
    <submittedName>
        <fullName evidence="2">Uncharacterized protein</fullName>
    </submittedName>
</protein>
<feature type="region of interest" description="Disordered" evidence="1">
    <location>
        <begin position="19"/>
        <end position="38"/>
    </location>
</feature>
<evidence type="ECO:0000256" key="1">
    <source>
        <dbReference type="SAM" id="MobiDB-lite"/>
    </source>
</evidence>
<sequence>MDWITSVEDILHIQERQRLPPKHSYPEAAPPTTTVPATAATPATSISKVTTEAASASALPWQKPHGWFWKTSLLY</sequence>
<name>A0A1E3BBQ4_ASPCR</name>
<dbReference type="EMBL" id="JXNT01000007">
    <property type="protein sequence ID" value="ODM17816.1"/>
    <property type="molecule type" value="Genomic_DNA"/>
</dbReference>
<evidence type="ECO:0000313" key="2">
    <source>
        <dbReference type="EMBL" id="ODM17816.1"/>
    </source>
</evidence>
<reference evidence="2 3" key="1">
    <citation type="journal article" date="2016" name="BMC Genomics">
        <title>Comparative genomic and transcriptomic analyses of the Fuzhuan brick tea-fermentation fungus Aspergillus cristatus.</title>
        <authorList>
            <person name="Ge Y."/>
            <person name="Wang Y."/>
            <person name="Liu Y."/>
            <person name="Tan Y."/>
            <person name="Ren X."/>
            <person name="Zhang X."/>
            <person name="Hyde K.D."/>
            <person name="Liu Y."/>
            <person name="Liu Z."/>
        </authorList>
    </citation>
    <scope>NUCLEOTIDE SEQUENCE [LARGE SCALE GENOMIC DNA]</scope>
    <source>
        <strain evidence="2 3">GZAAS20.1005</strain>
    </source>
</reference>
<proteinExistence type="predicted"/>
<evidence type="ECO:0000313" key="3">
    <source>
        <dbReference type="Proteomes" id="UP000094569"/>
    </source>
</evidence>